<dbReference type="PANTHER" id="PTHR42057">
    <property type="entry name" value="F-BOX DOMAIN PROTEIN (AFU_ORTHOLOGUE AFUA_4G00200)"/>
    <property type="match status" value="1"/>
</dbReference>
<reference evidence="2" key="1">
    <citation type="submission" date="2020-01" db="EMBL/GenBank/DDBJ databases">
        <title>Identification and distribution of gene clusters putatively required for synthesis of sphingolipid metabolism inhibitors in phylogenetically diverse species of the filamentous fungus Fusarium.</title>
        <authorList>
            <person name="Kim H.-S."/>
            <person name="Busman M."/>
            <person name="Brown D.W."/>
            <person name="Divon H."/>
            <person name="Uhlig S."/>
            <person name="Proctor R.H."/>
        </authorList>
    </citation>
    <scope>NUCLEOTIDE SEQUENCE</scope>
    <source>
        <strain evidence="2">NRRL 53441</strain>
    </source>
</reference>
<accession>A0A8H4NFM6</accession>
<evidence type="ECO:0000313" key="3">
    <source>
        <dbReference type="Proteomes" id="UP000605986"/>
    </source>
</evidence>
<sequence>MSPNTLFSLPEELILQILEYFPKYVLFKLRFVNRAFDRLVTPLAFRAIRFRAYQDEPCKFIDIAVTEHLRRHVREVTIDTWNSRICARPPFMDAIPFISLLSKLETLHLRFNYDETLSNFWWQKGTRDEELRVLKAVFESLAGSWSWKDPEDVDTWDNLLASCDSTVEKVSWPLFPTDKPLPIKKLTVSNLRNFLEKDLATSPAFQTVMNSNTLKDLRLYIAPKVDKEPGYDVSSPTDTSLFHNLPHTWLTPKIASNLRVLSLYCHHPWGWLPKMDFRLIGVNGLPNLKTLALGNYEFSHWWQVEWFGSLGIEKLYLDECTVLHSEINWDGMERDTSETIVQDYQGEVHHFSNEGYYVQGAEKQSARCEAKPAKRNLRWHHIFSHWTKSMPNLRVFKLAQGGWDDTPEQWKAIDPTYYGEHYECTSDLDDWKDLHQQWEHTAFMHFECPAPLTTGTGIRKYGSEAVQEYGAVFPYVDFVEPWENVDYRGAPCPRLSVRMNREEEKMDKEVFYEFLTVVDRRRRGFLVQD</sequence>
<protein>
    <recommendedName>
        <fullName evidence="1">F-box domain-containing protein</fullName>
    </recommendedName>
</protein>
<evidence type="ECO:0000313" key="2">
    <source>
        <dbReference type="EMBL" id="KAF4435929.1"/>
    </source>
</evidence>
<feature type="domain" description="F-box" evidence="1">
    <location>
        <begin position="3"/>
        <end position="48"/>
    </location>
</feature>
<organism evidence="2 3">
    <name type="scientific">Fusarium austroafricanum</name>
    <dbReference type="NCBI Taxonomy" id="2364996"/>
    <lineage>
        <taxon>Eukaryota</taxon>
        <taxon>Fungi</taxon>
        <taxon>Dikarya</taxon>
        <taxon>Ascomycota</taxon>
        <taxon>Pezizomycotina</taxon>
        <taxon>Sordariomycetes</taxon>
        <taxon>Hypocreomycetidae</taxon>
        <taxon>Hypocreales</taxon>
        <taxon>Nectriaceae</taxon>
        <taxon>Fusarium</taxon>
        <taxon>Fusarium concolor species complex</taxon>
    </lineage>
</organism>
<dbReference type="OrthoDB" id="3140657at2759"/>
<dbReference type="Proteomes" id="UP000605986">
    <property type="component" value="Unassembled WGS sequence"/>
</dbReference>
<dbReference type="PROSITE" id="PS50181">
    <property type="entry name" value="FBOX"/>
    <property type="match status" value="1"/>
</dbReference>
<name>A0A8H4NFM6_9HYPO</name>
<dbReference type="SUPFAM" id="SSF81383">
    <property type="entry name" value="F-box domain"/>
    <property type="match status" value="1"/>
</dbReference>
<dbReference type="EMBL" id="JAADJG010000829">
    <property type="protein sequence ID" value="KAF4435929.1"/>
    <property type="molecule type" value="Genomic_DNA"/>
</dbReference>
<gene>
    <name evidence="2" type="ORF">F53441_13386</name>
</gene>
<evidence type="ECO:0000259" key="1">
    <source>
        <dbReference type="PROSITE" id="PS50181"/>
    </source>
</evidence>
<dbReference type="AlphaFoldDB" id="A0A8H4NFM6"/>
<dbReference type="InterPro" id="IPR001810">
    <property type="entry name" value="F-box_dom"/>
</dbReference>
<dbReference type="InterPro" id="IPR036047">
    <property type="entry name" value="F-box-like_dom_sf"/>
</dbReference>
<dbReference type="PANTHER" id="PTHR42057:SF2">
    <property type="entry name" value="F-BOX DOMAIN PROTEIN (AFU_ORTHOLOGUE AFUA_4G00200)-RELATED"/>
    <property type="match status" value="1"/>
</dbReference>
<proteinExistence type="predicted"/>
<comment type="caution">
    <text evidence="2">The sequence shown here is derived from an EMBL/GenBank/DDBJ whole genome shotgun (WGS) entry which is preliminary data.</text>
</comment>
<keyword evidence="3" id="KW-1185">Reference proteome</keyword>